<dbReference type="Proteomes" id="UP001311232">
    <property type="component" value="Unassembled WGS sequence"/>
</dbReference>
<accession>A0AAV9QQ22</accession>
<dbReference type="AlphaFoldDB" id="A0AAV9QQ22"/>
<evidence type="ECO:0000256" key="1">
    <source>
        <dbReference type="SAM" id="SignalP"/>
    </source>
</evidence>
<keyword evidence="3" id="KW-1185">Reference proteome</keyword>
<keyword evidence="1" id="KW-0732">Signal</keyword>
<comment type="caution">
    <text evidence="2">The sequence shown here is derived from an EMBL/GenBank/DDBJ whole genome shotgun (WGS) entry which is preliminary data.</text>
</comment>
<feature type="chain" id="PRO_5044012761" description="Secreted protein" evidence="1">
    <location>
        <begin position="20"/>
        <end position="111"/>
    </location>
</feature>
<organism evidence="2 3">
    <name type="scientific">Crenichthys baileyi</name>
    <name type="common">White River springfish</name>
    <dbReference type="NCBI Taxonomy" id="28760"/>
    <lineage>
        <taxon>Eukaryota</taxon>
        <taxon>Metazoa</taxon>
        <taxon>Chordata</taxon>
        <taxon>Craniata</taxon>
        <taxon>Vertebrata</taxon>
        <taxon>Euteleostomi</taxon>
        <taxon>Actinopterygii</taxon>
        <taxon>Neopterygii</taxon>
        <taxon>Teleostei</taxon>
        <taxon>Neoteleostei</taxon>
        <taxon>Acanthomorphata</taxon>
        <taxon>Ovalentaria</taxon>
        <taxon>Atherinomorphae</taxon>
        <taxon>Cyprinodontiformes</taxon>
        <taxon>Goodeidae</taxon>
        <taxon>Crenichthys</taxon>
    </lineage>
</organism>
<gene>
    <name evidence="2" type="ORF">CRENBAI_011085</name>
</gene>
<evidence type="ECO:0000313" key="3">
    <source>
        <dbReference type="Proteomes" id="UP001311232"/>
    </source>
</evidence>
<protein>
    <recommendedName>
        <fullName evidence="4">Secreted protein</fullName>
    </recommendedName>
</protein>
<name>A0AAV9QQ22_9TELE</name>
<feature type="signal peptide" evidence="1">
    <location>
        <begin position="1"/>
        <end position="19"/>
    </location>
</feature>
<dbReference type="EMBL" id="JAHHUM010003092">
    <property type="protein sequence ID" value="KAK5598447.1"/>
    <property type="molecule type" value="Genomic_DNA"/>
</dbReference>
<reference evidence="2 3" key="1">
    <citation type="submission" date="2021-06" db="EMBL/GenBank/DDBJ databases">
        <authorList>
            <person name="Palmer J.M."/>
        </authorList>
    </citation>
    <scope>NUCLEOTIDE SEQUENCE [LARGE SCALE GENOMIC DNA]</scope>
    <source>
        <strain evidence="2 3">MEX-2019</strain>
        <tissue evidence="2">Muscle</tissue>
    </source>
</reference>
<sequence>MSWSGGFLLGALWLSGMRQLCPELGPLVLCCSWVLRPSTLLTTLQHKHLFLKIHSPSPTHDTSFYLYEDFARAPHPISKGVPGHPTEEAHFSRLYPGSRSFGHDPKVHGHR</sequence>
<evidence type="ECO:0000313" key="2">
    <source>
        <dbReference type="EMBL" id="KAK5598447.1"/>
    </source>
</evidence>
<proteinExistence type="predicted"/>
<evidence type="ECO:0008006" key="4">
    <source>
        <dbReference type="Google" id="ProtNLM"/>
    </source>
</evidence>